<dbReference type="AlphaFoldDB" id="A0A836FT23"/>
<dbReference type="Proteomes" id="UP000674179">
    <property type="component" value="Chromosome 34"/>
</dbReference>
<feature type="region of interest" description="Disordered" evidence="2">
    <location>
        <begin position="320"/>
        <end position="395"/>
    </location>
</feature>
<feature type="region of interest" description="Disordered" evidence="2">
    <location>
        <begin position="533"/>
        <end position="555"/>
    </location>
</feature>
<dbReference type="KEGG" id="lenr:94168846"/>
<sequence length="555" mass="59993">MTSAACAYSGADDILAFHRKHHDALKGTYAPDVHGNLPRPLRSEVAQLHPAPRRLPAAEAPLSSPYCTPQWTEFSECLREVAPPLLPDEGILPMAESHAEPLSRSASATPSLPGYAVVKRLADLSEASDVDPAAVVAALREAERVLQAPMSTDSHLEYAYCNSPRVAERTATKERSSAGRVRATSSAASAGSTPHDEKGAPSRQERHHHQHRRLPYRHASRSRSPSADCASTAAGFGTASGCHTPFPWEWPVPAPVHSGSPAPPRPGSAAINFPAGHKAAHDALFWEAAAVEPTMRWYEVYYSWMLYYRQLYAAQVQQQRRAKRERRQSRREARGRHAAPHPAGSGPEVSTEGQEEDTGSAHVQRRSCAAARADRRDAAEGHDIGAVGASASRMTRPVSHHRLTYARQSSAPICAARTPQALREAAEEGGDDAPALRAELRRLEERYAVLSSRLASGKHERVQPLTLGDCRNRRSATASAASATNAAPKLARPPAPTALRAQGGKWYSSCYDDNPTSQGGSVAPADTWQALSERQRNGTLSAMARRRTNRASASQ</sequence>
<dbReference type="OrthoDB" id="267590at2759"/>
<keyword evidence="1" id="KW-0175">Coiled coil</keyword>
<evidence type="ECO:0000256" key="2">
    <source>
        <dbReference type="SAM" id="MobiDB-lite"/>
    </source>
</evidence>
<feature type="compositionally biased region" description="Basic residues" evidence="2">
    <location>
        <begin position="320"/>
        <end position="339"/>
    </location>
</feature>
<reference evidence="3 4" key="1">
    <citation type="submission" date="2021-02" db="EMBL/GenBank/DDBJ databases">
        <title>Leishmania (Mundinia) enrietti genome sequencing and assembly.</title>
        <authorList>
            <person name="Almutairi H."/>
            <person name="Gatherer D."/>
        </authorList>
    </citation>
    <scope>NUCLEOTIDE SEQUENCE [LARGE SCALE GENOMIC DNA]</scope>
    <source>
        <strain evidence="3">CUR178</strain>
    </source>
</reference>
<organism evidence="3 4">
    <name type="scientific">Leishmania enriettii</name>
    <dbReference type="NCBI Taxonomy" id="5663"/>
    <lineage>
        <taxon>Eukaryota</taxon>
        <taxon>Discoba</taxon>
        <taxon>Euglenozoa</taxon>
        <taxon>Kinetoplastea</taxon>
        <taxon>Metakinetoplastina</taxon>
        <taxon>Trypanosomatida</taxon>
        <taxon>Trypanosomatidae</taxon>
        <taxon>Leishmaniinae</taxon>
        <taxon>Leishmania</taxon>
    </lineage>
</organism>
<dbReference type="EMBL" id="JAFHKP010000034">
    <property type="protein sequence ID" value="KAG5468732.1"/>
    <property type="molecule type" value="Genomic_DNA"/>
</dbReference>
<feature type="coiled-coil region" evidence="1">
    <location>
        <begin position="433"/>
        <end position="460"/>
    </location>
</feature>
<feature type="compositionally biased region" description="Basic residues" evidence="2">
    <location>
        <begin position="205"/>
        <end position="221"/>
    </location>
</feature>
<dbReference type="GeneID" id="94168846"/>
<gene>
    <name evidence="3" type="ORF">CUR178_01567</name>
</gene>
<keyword evidence="4" id="KW-1185">Reference proteome</keyword>
<feature type="compositionally biased region" description="Basic and acidic residues" evidence="2">
    <location>
        <begin position="194"/>
        <end position="204"/>
    </location>
</feature>
<comment type="caution">
    <text evidence="3">The sequence shown here is derived from an EMBL/GenBank/DDBJ whole genome shotgun (WGS) entry which is preliminary data.</text>
</comment>
<feature type="compositionally biased region" description="Low complexity" evidence="2">
    <location>
        <begin position="178"/>
        <end position="193"/>
    </location>
</feature>
<name>A0A836FT23_LEIEN</name>
<evidence type="ECO:0000313" key="4">
    <source>
        <dbReference type="Proteomes" id="UP000674179"/>
    </source>
</evidence>
<evidence type="ECO:0000313" key="3">
    <source>
        <dbReference type="EMBL" id="KAG5468732.1"/>
    </source>
</evidence>
<dbReference type="RefSeq" id="XP_067689439.1">
    <property type="nucleotide sequence ID" value="XM_067833336.1"/>
</dbReference>
<proteinExistence type="predicted"/>
<feature type="compositionally biased region" description="Low complexity" evidence="2">
    <location>
        <begin position="475"/>
        <end position="490"/>
    </location>
</feature>
<feature type="region of interest" description="Disordered" evidence="2">
    <location>
        <begin position="169"/>
        <end position="232"/>
    </location>
</feature>
<accession>A0A836FT23</accession>
<protein>
    <submittedName>
        <fullName evidence="3">Uncharacterized protein</fullName>
    </submittedName>
</protein>
<feature type="region of interest" description="Disordered" evidence="2">
    <location>
        <begin position="474"/>
        <end position="500"/>
    </location>
</feature>
<feature type="compositionally biased region" description="Basic and acidic residues" evidence="2">
    <location>
        <begin position="372"/>
        <end position="383"/>
    </location>
</feature>
<evidence type="ECO:0000256" key="1">
    <source>
        <dbReference type="SAM" id="Coils"/>
    </source>
</evidence>